<dbReference type="SUPFAM" id="SSF52374">
    <property type="entry name" value="Nucleotidylyl transferase"/>
    <property type="match status" value="1"/>
</dbReference>
<dbReference type="SUPFAM" id="SSF48163">
    <property type="entry name" value="An anticodon-binding domain of class I aminoacyl-tRNA synthetases"/>
    <property type="match status" value="1"/>
</dbReference>
<evidence type="ECO:0000256" key="9">
    <source>
        <dbReference type="ARBA" id="ARBA00048573"/>
    </source>
</evidence>
<proteinExistence type="inferred from homology"/>
<evidence type="ECO:0000256" key="4">
    <source>
        <dbReference type="ARBA" id="ARBA00022598"/>
    </source>
</evidence>
<comment type="subcellular location">
    <subcellularLocation>
        <location evidence="1 10">Cytoplasm</location>
    </subcellularLocation>
</comment>
<evidence type="ECO:0000256" key="2">
    <source>
        <dbReference type="ARBA" id="ARBA00005594"/>
    </source>
</evidence>
<evidence type="ECO:0000256" key="10">
    <source>
        <dbReference type="HAMAP-Rule" id="MF_00177"/>
    </source>
</evidence>
<dbReference type="GO" id="GO:0005524">
    <property type="term" value="F:ATP binding"/>
    <property type="evidence" value="ECO:0007669"/>
    <property type="project" value="UniProtKB-UniRule"/>
</dbReference>
<evidence type="ECO:0000256" key="7">
    <source>
        <dbReference type="ARBA" id="ARBA00022917"/>
    </source>
</evidence>
<accession>A0A812A020</accession>
<organism evidence="11 12">
    <name type="scientific">Candidatus Argoarchaeum ethanivorans</name>
    <dbReference type="NCBI Taxonomy" id="2608793"/>
    <lineage>
        <taxon>Archaea</taxon>
        <taxon>Methanobacteriati</taxon>
        <taxon>Methanobacteriota</taxon>
        <taxon>Stenosarchaea group</taxon>
        <taxon>Methanomicrobia</taxon>
        <taxon>Methanosarcinales</taxon>
        <taxon>Methanosarcinales incertae sedis</taxon>
        <taxon>GOM Arc I cluster</taxon>
        <taxon>Candidatus Argoarchaeum</taxon>
    </lineage>
</organism>
<dbReference type="GO" id="GO:0005737">
    <property type="term" value="C:cytoplasm"/>
    <property type="evidence" value="ECO:0007669"/>
    <property type="project" value="UniProtKB-SubCell"/>
</dbReference>
<dbReference type="InterPro" id="IPR001412">
    <property type="entry name" value="aa-tRNA-synth_I_CS"/>
</dbReference>
<keyword evidence="8 10" id="KW-0030">Aminoacyl-tRNA synthetase</keyword>
<reference evidence="11" key="1">
    <citation type="submission" date="2020-12" db="EMBL/GenBank/DDBJ databases">
        <authorList>
            <person name="Hahn C.J."/>
            <person name="Laso-Perez R."/>
            <person name="Vulcano F."/>
            <person name="Vaziourakis K.-M."/>
            <person name="Stokke R."/>
            <person name="Steen I.H."/>
            <person name="Teske A."/>
            <person name="Boetius A."/>
            <person name="Liebeke M."/>
            <person name="Amann R."/>
            <person name="Knittel K."/>
        </authorList>
    </citation>
    <scope>NUCLEOTIDE SEQUENCE</scope>
    <source>
        <strain evidence="11">Gfbio:c6db26ca-90af-429b-aeed-0e3e8aed0b5e:GoM-Arc1_AMV-AAA_792_C10</strain>
    </source>
</reference>
<comment type="catalytic activity">
    <reaction evidence="9 10">
        <text>tRNA(Lys) + L-lysine + ATP = L-lysyl-tRNA(Lys) + AMP + diphosphate</text>
        <dbReference type="Rhea" id="RHEA:20792"/>
        <dbReference type="Rhea" id="RHEA-COMP:9696"/>
        <dbReference type="Rhea" id="RHEA-COMP:9697"/>
        <dbReference type="ChEBI" id="CHEBI:30616"/>
        <dbReference type="ChEBI" id="CHEBI:32551"/>
        <dbReference type="ChEBI" id="CHEBI:33019"/>
        <dbReference type="ChEBI" id="CHEBI:78442"/>
        <dbReference type="ChEBI" id="CHEBI:78529"/>
        <dbReference type="ChEBI" id="CHEBI:456215"/>
        <dbReference type="EC" id="6.1.1.6"/>
    </reaction>
</comment>
<dbReference type="InterPro" id="IPR002904">
    <property type="entry name" value="Lys-tRNA-ligase"/>
</dbReference>
<dbReference type="Proteomes" id="UP000614580">
    <property type="component" value="Unassembled WGS sequence"/>
</dbReference>
<dbReference type="AlphaFoldDB" id="A0A812A020"/>
<keyword evidence="3 10" id="KW-0963">Cytoplasm</keyword>
<comment type="caution">
    <text evidence="10">Lacks conserved residue(s) required for the propagation of feature annotation.</text>
</comment>
<dbReference type="Pfam" id="PF01921">
    <property type="entry name" value="tRNA-synt_1f"/>
    <property type="match status" value="1"/>
</dbReference>
<dbReference type="HAMAP" id="MF_00177">
    <property type="entry name" value="Lys_tRNA_synth_class1"/>
    <property type="match status" value="1"/>
</dbReference>
<dbReference type="Gene3D" id="3.40.50.620">
    <property type="entry name" value="HUPs"/>
    <property type="match status" value="2"/>
</dbReference>
<evidence type="ECO:0000313" key="11">
    <source>
        <dbReference type="EMBL" id="CAD7767097.1"/>
    </source>
</evidence>
<dbReference type="NCBIfam" id="TIGR00467">
    <property type="entry name" value="lysS_arch"/>
    <property type="match status" value="1"/>
</dbReference>
<dbReference type="PROSITE" id="PS00178">
    <property type="entry name" value="AA_TRNA_LIGASE_I"/>
    <property type="match status" value="1"/>
</dbReference>
<evidence type="ECO:0000256" key="8">
    <source>
        <dbReference type="ARBA" id="ARBA00023146"/>
    </source>
</evidence>
<evidence type="ECO:0000256" key="6">
    <source>
        <dbReference type="ARBA" id="ARBA00022840"/>
    </source>
</evidence>
<keyword evidence="6 10" id="KW-0067">ATP-binding</keyword>
<dbReference type="Gene3D" id="6.10.20.10">
    <property type="entry name" value="Lysine tRNA ligase, stem contact fold domain"/>
    <property type="match status" value="1"/>
</dbReference>
<sequence length="501" mass="56524">METHWADAIADNILKLGHKHLVASGITPSGDIHIGNMREVVTADAVYRALEDKNADVKLIYIADTFDPLRKVYPFLPDSYSEHIGKPLFKIPCPCGEHENYAEHFLQPFLQSLEALEINAEILRADQIYNDGKYTQSIINTLEQQHTIAQILEKTSHRELPENWSPFNPLCPRCDSITQTRVTGFNSKSQTVDIVCTCGYTGTIPVTGGGKLTWRVDWPARWSILGVTVEPFGKDHATSGGSYDTGKEIAKEIYHYTPPYPIVYEWIMLKGKGAMHSSKGLAISINEMLEVLPPEVLRYLIIRSKPEKHIEFDPGTTLLNLIDEYDRLDSSSRAYQLSQTKKAQHSKIPFKHIVTAIQVASGTRALLDILERSGYDTTDTRAVLARAGNARKWLDKYAPPYVKFTIQEDLPQTAKSFSTKERQALAQLAEQLLEWNTPEEIHNGIYEIAKSITLEPKTLFRTIYISLVSATSGPRLGYFLASLDKDFLIQRFNQAAQEQKQ</sequence>
<gene>
    <name evidence="10 11" type="primary">lysS</name>
    <name evidence="11" type="ORF">DNFNHJIP_00504</name>
</gene>
<dbReference type="InterPro" id="IPR014729">
    <property type="entry name" value="Rossmann-like_a/b/a_fold"/>
</dbReference>
<dbReference type="GO" id="GO:0004824">
    <property type="term" value="F:lysine-tRNA ligase activity"/>
    <property type="evidence" value="ECO:0007669"/>
    <property type="project" value="UniProtKB-UniRule"/>
</dbReference>
<feature type="short sequence motif" description="'HIGH' region" evidence="10">
    <location>
        <begin position="28"/>
        <end position="36"/>
    </location>
</feature>
<dbReference type="PANTHER" id="PTHR37940">
    <property type="entry name" value="LYSINE--TRNA LIGASE"/>
    <property type="match status" value="1"/>
</dbReference>
<dbReference type="PANTHER" id="PTHR37940:SF1">
    <property type="entry name" value="LYSINE--TRNA LIGASE"/>
    <property type="match status" value="1"/>
</dbReference>
<evidence type="ECO:0000256" key="1">
    <source>
        <dbReference type="ARBA" id="ARBA00004496"/>
    </source>
</evidence>
<name>A0A812A020_9EURY</name>
<protein>
    <recommendedName>
        <fullName evidence="10">Lysine--tRNA ligase</fullName>
        <ecNumber evidence="10">6.1.1.6</ecNumber>
    </recommendedName>
    <alternativeName>
        <fullName evidence="10">Lysyl-tRNA synthetase</fullName>
        <shortName evidence="10">LysRS</shortName>
    </alternativeName>
</protein>
<comment type="caution">
    <text evidence="11">The sequence shown here is derived from an EMBL/GenBank/DDBJ whole genome shotgun (WGS) entry which is preliminary data.</text>
</comment>
<dbReference type="Gene3D" id="1.10.10.770">
    <property type="match status" value="1"/>
</dbReference>
<evidence type="ECO:0000256" key="3">
    <source>
        <dbReference type="ARBA" id="ARBA00022490"/>
    </source>
</evidence>
<evidence type="ECO:0000256" key="5">
    <source>
        <dbReference type="ARBA" id="ARBA00022741"/>
    </source>
</evidence>
<feature type="short sequence motif" description="'KMSKS' region" evidence="10">
    <location>
        <begin position="274"/>
        <end position="278"/>
    </location>
</feature>
<dbReference type="GO" id="GO:0006430">
    <property type="term" value="P:lysyl-tRNA aminoacylation"/>
    <property type="evidence" value="ECO:0007669"/>
    <property type="project" value="UniProtKB-UniRule"/>
</dbReference>
<keyword evidence="5 10" id="KW-0547">Nucleotide-binding</keyword>
<dbReference type="EC" id="6.1.1.6" evidence="10"/>
<dbReference type="Gene3D" id="1.10.10.350">
    <property type="match status" value="1"/>
</dbReference>
<comment type="similarity">
    <text evidence="2 10">Belongs to the class-I aminoacyl-tRNA synthetase family.</text>
</comment>
<dbReference type="InterPro" id="IPR020751">
    <property type="entry name" value="aa-tRNA-synth_I_codon-bd_sub2"/>
</dbReference>
<dbReference type="GO" id="GO:0000049">
    <property type="term" value="F:tRNA binding"/>
    <property type="evidence" value="ECO:0007669"/>
    <property type="project" value="InterPro"/>
</dbReference>
<dbReference type="InterPro" id="IPR008925">
    <property type="entry name" value="aa_tRNA-synth_I_cd-bd_sf"/>
</dbReference>
<evidence type="ECO:0000313" key="12">
    <source>
        <dbReference type="Proteomes" id="UP000614580"/>
    </source>
</evidence>
<dbReference type="InterPro" id="IPR042078">
    <property type="entry name" value="Lys-tRNA-ligase_SC_fold"/>
</dbReference>
<dbReference type="EMBL" id="CAJHZY010000056">
    <property type="protein sequence ID" value="CAD7767097.1"/>
    <property type="molecule type" value="Genomic_DNA"/>
</dbReference>
<keyword evidence="7 10" id="KW-0648">Protein biosynthesis</keyword>
<keyword evidence="4 10" id="KW-0436">Ligase</keyword>